<proteinExistence type="predicted"/>
<dbReference type="Proteomes" id="UP000186922">
    <property type="component" value="Unassembled WGS sequence"/>
</dbReference>
<evidence type="ECO:0000313" key="2">
    <source>
        <dbReference type="EMBL" id="GAV04677.1"/>
    </source>
</evidence>
<feature type="region of interest" description="Disordered" evidence="1">
    <location>
        <begin position="68"/>
        <end position="87"/>
    </location>
</feature>
<accession>A0A1D1VSZ7</accession>
<evidence type="ECO:0000256" key="1">
    <source>
        <dbReference type="SAM" id="MobiDB-lite"/>
    </source>
</evidence>
<protein>
    <submittedName>
        <fullName evidence="2">Uncharacterized protein</fullName>
    </submittedName>
</protein>
<gene>
    <name evidence="2" type="primary">RvY_14927-1</name>
    <name evidence="2" type="synonym">RvY_14927.1</name>
    <name evidence="2" type="ORF">RvY_14927</name>
</gene>
<keyword evidence="3" id="KW-1185">Reference proteome</keyword>
<dbReference type="EMBL" id="BDGG01000011">
    <property type="protein sequence ID" value="GAV04677.1"/>
    <property type="molecule type" value="Genomic_DNA"/>
</dbReference>
<organism evidence="2 3">
    <name type="scientific">Ramazzottius varieornatus</name>
    <name type="common">Water bear</name>
    <name type="synonym">Tardigrade</name>
    <dbReference type="NCBI Taxonomy" id="947166"/>
    <lineage>
        <taxon>Eukaryota</taxon>
        <taxon>Metazoa</taxon>
        <taxon>Ecdysozoa</taxon>
        <taxon>Tardigrada</taxon>
        <taxon>Eutardigrada</taxon>
        <taxon>Parachela</taxon>
        <taxon>Hypsibioidea</taxon>
        <taxon>Ramazzottiidae</taxon>
        <taxon>Ramazzottius</taxon>
    </lineage>
</organism>
<comment type="caution">
    <text evidence="2">The sequence shown here is derived from an EMBL/GenBank/DDBJ whole genome shotgun (WGS) entry which is preliminary data.</text>
</comment>
<dbReference type="AlphaFoldDB" id="A0A1D1VSZ7"/>
<evidence type="ECO:0000313" key="3">
    <source>
        <dbReference type="Proteomes" id="UP000186922"/>
    </source>
</evidence>
<sequence>MPNINTVEFQNKKQQDRTWLGVGEFKVGEGGYGGRAVVKMAETDVTVAISPARAMEVNAADVVDVRTSGSHPRKLLGDGNEKGPIMA</sequence>
<name>A0A1D1VSZ7_RAMVA</name>
<reference evidence="2 3" key="1">
    <citation type="journal article" date="2016" name="Nat. Commun.">
        <title>Extremotolerant tardigrade genome and improved radiotolerance of human cultured cells by tardigrade-unique protein.</title>
        <authorList>
            <person name="Hashimoto T."/>
            <person name="Horikawa D.D."/>
            <person name="Saito Y."/>
            <person name="Kuwahara H."/>
            <person name="Kozuka-Hata H."/>
            <person name="Shin-I T."/>
            <person name="Minakuchi Y."/>
            <person name="Ohishi K."/>
            <person name="Motoyama A."/>
            <person name="Aizu T."/>
            <person name="Enomoto A."/>
            <person name="Kondo K."/>
            <person name="Tanaka S."/>
            <person name="Hara Y."/>
            <person name="Koshikawa S."/>
            <person name="Sagara H."/>
            <person name="Miura T."/>
            <person name="Yokobori S."/>
            <person name="Miyagawa K."/>
            <person name="Suzuki Y."/>
            <person name="Kubo T."/>
            <person name="Oyama M."/>
            <person name="Kohara Y."/>
            <person name="Fujiyama A."/>
            <person name="Arakawa K."/>
            <person name="Katayama T."/>
            <person name="Toyoda A."/>
            <person name="Kunieda T."/>
        </authorList>
    </citation>
    <scope>NUCLEOTIDE SEQUENCE [LARGE SCALE GENOMIC DNA]</scope>
    <source>
        <strain evidence="2 3">YOKOZUNA-1</strain>
    </source>
</reference>